<dbReference type="Pfam" id="PF10118">
    <property type="entry name" value="Metal_hydrol"/>
    <property type="match status" value="1"/>
</dbReference>
<accession>A0A1N7MHR8</accession>
<evidence type="ECO:0000313" key="1">
    <source>
        <dbReference type="EMBL" id="SIS85676.1"/>
    </source>
</evidence>
<keyword evidence="2" id="KW-1185">Reference proteome</keyword>
<dbReference type="OrthoDB" id="5727566at2"/>
<sequence>MTATADHPAIKPRHMSMPFEQLDTPYFFDNNALLSAFFAALSSTFPAGEGEFIASVRQYRDKIKSPKLKEEIRGFIGQEGHHSRQHERVNEALRELGFDAVALDNDLGNYIQKHVVNRSDKFRLAMTVCMEHLTAILAEHLLTYPETLENLAPSVQDLLYWHAVEEIEHKSVAFDTFMSTEGDQKYLRWCQVYATLFFFHRIGWYTIKLLWWQRKMPSWKEFKGFWRFMTGKKGMFTGVTKNYLDWFKKGFHPWDHDNMDLIERWKTEFYREEQDMKLQKEKDKLKAAS</sequence>
<dbReference type="PIRSF" id="PIRSF007580">
    <property type="entry name" value="UCP07580"/>
    <property type="match status" value="1"/>
</dbReference>
<dbReference type="EMBL" id="FTOH01000005">
    <property type="protein sequence ID" value="SIS85676.1"/>
    <property type="molecule type" value="Genomic_DNA"/>
</dbReference>
<dbReference type="Proteomes" id="UP000185639">
    <property type="component" value="Unassembled WGS sequence"/>
</dbReference>
<dbReference type="STRING" id="484498.SAMN05421686_105196"/>
<dbReference type="PANTHER" id="PTHR39456:SF1">
    <property type="entry name" value="METAL-DEPENDENT HYDROLASE"/>
    <property type="match status" value="1"/>
</dbReference>
<name>A0A1N7MHR8_9GAMM</name>
<evidence type="ECO:0008006" key="3">
    <source>
        <dbReference type="Google" id="ProtNLM"/>
    </source>
</evidence>
<dbReference type="AlphaFoldDB" id="A0A1N7MHR8"/>
<organism evidence="1 2">
    <name type="scientific">Thalassolituus maritimus</name>
    <dbReference type="NCBI Taxonomy" id="484498"/>
    <lineage>
        <taxon>Bacteria</taxon>
        <taxon>Pseudomonadati</taxon>
        <taxon>Pseudomonadota</taxon>
        <taxon>Gammaproteobacteria</taxon>
        <taxon>Oceanospirillales</taxon>
        <taxon>Oceanospirillaceae</taxon>
        <taxon>Thalassolituus</taxon>
    </lineage>
</organism>
<evidence type="ECO:0000313" key="2">
    <source>
        <dbReference type="Proteomes" id="UP000185639"/>
    </source>
</evidence>
<dbReference type="InterPro" id="IPR016516">
    <property type="entry name" value="UCP07580"/>
</dbReference>
<dbReference type="PANTHER" id="PTHR39456">
    <property type="entry name" value="METAL-DEPENDENT HYDROLASE"/>
    <property type="match status" value="1"/>
</dbReference>
<gene>
    <name evidence="1" type="ORF">SAMN05421686_105196</name>
</gene>
<reference evidence="2" key="1">
    <citation type="submission" date="2017-01" db="EMBL/GenBank/DDBJ databases">
        <authorList>
            <person name="Varghese N."/>
            <person name="Submissions S."/>
        </authorList>
    </citation>
    <scope>NUCLEOTIDE SEQUENCE [LARGE SCALE GENOMIC DNA]</scope>
    <source>
        <strain evidence="2">DSM 24913</strain>
    </source>
</reference>
<dbReference type="RefSeq" id="WP_076515548.1">
    <property type="nucleotide sequence ID" value="NZ_FTOH01000005.1"/>
</dbReference>
<proteinExistence type="predicted"/>
<protein>
    <recommendedName>
        <fullName evidence="3">Metal-dependent hydrolase</fullName>
    </recommendedName>
</protein>